<protein>
    <submittedName>
        <fullName evidence="2">Uncharacterized protein</fullName>
    </submittedName>
</protein>
<evidence type="ECO:0000313" key="3">
    <source>
        <dbReference type="Proteomes" id="UP000282971"/>
    </source>
</evidence>
<dbReference type="RefSeq" id="WP_127744939.1">
    <property type="nucleotide sequence ID" value="NZ_SACN01000002.1"/>
</dbReference>
<comment type="caution">
    <text evidence="2">The sequence shown here is derived from an EMBL/GenBank/DDBJ whole genome shotgun (WGS) entry which is preliminary data.</text>
</comment>
<keyword evidence="3" id="KW-1185">Reference proteome</keyword>
<sequence>MIDPIHLLDIGEGRFRELAHAITVTVMVSGLSGALLAGLALLVSRWTRTLRASCSYKWS</sequence>
<dbReference type="AlphaFoldDB" id="A0A437M085"/>
<gene>
    <name evidence="2" type="ORF">EOD43_15405</name>
</gene>
<keyword evidence="1" id="KW-1133">Transmembrane helix</keyword>
<accession>A0A437M085</accession>
<organism evidence="2 3">
    <name type="scientific">Sphingomonas crocodyli</name>
    <dbReference type="NCBI Taxonomy" id="1979270"/>
    <lineage>
        <taxon>Bacteria</taxon>
        <taxon>Pseudomonadati</taxon>
        <taxon>Pseudomonadota</taxon>
        <taxon>Alphaproteobacteria</taxon>
        <taxon>Sphingomonadales</taxon>
        <taxon>Sphingomonadaceae</taxon>
        <taxon>Sphingomonas</taxon>
    </lineage>
</organism>
<evidence type="ECO:0000313" key="2">
    <source>
        <dbReference type="EMBL" id="RVT90924.1"/>
    </source>
</evidence>
<name>A0A437M085_9SPHN</name>
<dbReference type="EMBL" id="SACN01000002">
    <property type="protein sequence ID" value="RVT90924.1"/>
    <property type="molecule type" value="Genomic_DNA"/>
</dbReference>
<feature type="transmembrane region" description="Helical" evidence="1">
    <location>
        <begin position="20"/>
        <end position="43"/>
    </location>
</feature>
<keyword evidence="1" id="KW-0472">Membrane</keyword>
<keyword evidence="1" id="KW-0812">Transmembrane</keyword>
<reference evidence="2 3" key="1">
    <citation type="submission" date="2019-01" db="EMBL/GenBank/DDBJ databases">
        <authorList>
            <person name="Chen W.-M."/>
        </authorList>
    </citation>
    <scope>NUCLEOTIDE SEQUENCE [LARGE SCALE GENOMIC DNA]</scope>
    <source>
        <strain evidence="2 3">CCP-7</strain>
    </source>
</reference>
<evidence type="ECO:0000256" key="1">
    <source>
        <dbReference type="SAM" id="Phobius"/>
    </source>
</evidence>
<dbReference type="Proteomes" id="UP000282971">
    <property type="component" value="Unassembled WGS sequence"/>
</dbReference>
<proteinExistence type="predicted"/>